<proteinExistence type="predicted"/>
<name>A0AAV3YV52_9GAST</name>
<sequence>MGSDIGGSDGRSGGGGNGSGGGCSGSDGGGGSSKVMDSNTVAVTTYRSIEVLDISAEDIKLKVSIPTHEKRYKAVAAIDSKTLALGFWDVPGIEVMDITAPESIHRLEKVSPDLGHPINMVATSYGCLVCSNFEDTLVKIRSDTGETKLCKPADLILALPGFHAFTGCDSTSAFVRQGKLKPFRLLESNPNYHGSFQNLGSSVMVMEDTKTEMEDFTCLMYGSNKIKSVDSLRFSKAKEKFSSKGSLISADENTDLSLLPPCLNSLNLHVTRANYQAMIWKRATESHPDVPAPVHNGWKFENDSLVINWGEEMFPREITDVLEDNLGSDIDDDMEDDLYVDIPESYDSNE</sequence>
<gene>
    <name evidence="2" type="ORF">PoB_001332700</name>
</gene>
<feature type="region of interest" description="Disordered" evidence="1">
    <location>
        <begin position="1"/>
        <end position="33"/>
    </location>
</feature>
<dbReference type="EMBL" id="BLXT01001606">
    <property type="protein sequence ID" value="GFN86821.1"/>
    <property type="molecule type" value="Genomic_DNA"/>
</dbReference>
<dbReference type="PANTHER" id="PTHR46704:SF9">
    <property type="entry name" value="BHLH DOMAIN-CONTAINING PROTEIN"/>
    <property type="match status" value="1"/>
</dbReference>
<accession>A0AAV3YV52</accession>
<keyword evidence="3" id="KW-1185">Reference proteome</keyword>
<evidence type="ECO:0000256" key="1">
    <source>
        <dbReference type="SAM" id="MobiDB-lite"/>
    </source>
</evidence>
<evidence type="ECO:0000313" key="2">
    <source>
        <dbReference type="EMBL" id="GFN86821.1"/>
    </source>
</evidence>
<reference evidence="2 3" key="1">
    <citation type="journal article" date="2021" name="Elife">
        <title>Chloroplast acquisition without the gene transfer in kleptoplastic sea slugs, Plakobranchus ocellatus.</title>
        <authorList>
            <person name="Maeda T."/>
            <person name="Takahashi S."/>
            <person name="Yoshida T."/>
            <person name="Shimamura S."/>
            <person name="Takaki Y."/>
            <person name="Nagai Y."/>
            <person name="Toyoda A."/>
            <person name="Suzuki Y."/>
            <person name="Arimoto A."/>
            <person name="Ishii H."/>
            <person name="Satoh N."/>
            <person name="Nishiyama T."/>
            <person name="Hasebe M."/>
            <person name="Maruyama T."/>
            <person name="Minagawa J."/>
            <person name="Obokata J."/>
            <person name="Shigenobu S."/>
        </authorList>
    </citation>
    <scope>NUCLEOTIDE SEQUENCE [LARGE SCALE GENOMIC DNA]</scope>
</reference>
<evidence type="ECO:0000313" key="3">
    <source>
        <dbReference type="Proteomes" id="UP000735302"/>
    </source>
</evidence>
<dbReference type="Proteomes" id="UP000735302">
    <property type="component" value="Unassembled WGS sequence"/>
</dbReference>
<protein>
    <submittedName>
        <fullName evidence="2">DNA damage-inducible protein din7</fullName>
    </submittedName>
</protein>
<dbReference type="AlphaFoldDB" id="A0AAV3YV52"/>
<comment type="caution">
    <text evidence="2">The sequence shown here is derived from an EMBL/GenBank/DDBJ whole genome shotgun (WGS) entry which is preliminary data.</text>
</comment>
<dbReference type="PANTHER" id="PTHR46704">
    <property type="entry name" value="CXC DOMAIN-CONTAINING PROTEIN-RELATED"/>
    <property type="match status" value="1"/>
</dbReference>
<organism evidence="2 3">
    <name type="scientific">Plakobranchus ocellatus</name>
    <dbReference type="NCBI Taxonomy" id="259542"/>
    <lineage>
        <taxon>Eukaryota</taxon>
        <taxon>Metazoa</taxon>
        <taxon>Spiralia</taxon>
        <taxon>Lophotrochozoa</taxon>
        <taxon>Mollusca</taxon>
        <taxon>Gastropoda</taxon>
        <taxon>Heterobranchia</taxon>
        <taxon>Euthyneura</taxon>
        <taxon>Panpulmonata</taxon>
        <taxon>Sacoglossa</taxon>
        <taxon>Placobranchoidea</taxon>
        <taxon>Plakobranchidae</taxon>
        <taxon>Plakobranchus</taxon>
    </lineage>
</organism>
<feature type="compositionally biased region" description="Gly residues" evidence="1">
    <location>
        <begin position="1"/>
        <end position="32"/>
    </location>
</feature>